<protein>
    <submittedName>
        <fullName evidence="2">Uncharacterized protein</fullName>
    </submittedName>
</protein>
<accession>A0A3S4ZPJ4</accession>
<comment type="caution">
    <text evidence="2">The sequence shown here is derived from an EMBL/GenBank/DDBJ whole genome shotgun (WGS) entry which is preliminary data.</text>
</comment>
<evidence type="ECO:0000313" key="2">
    <source>
        <dbReference type="EMBL" id="VEL08649.1"/>
    </source>
</evidence>
<proteinExistence type="predicted"/>
<dbReference type="Proteomes" id="UP000784294">
    <property type="component" value="Unassembled WGS sequence"/>
</dbReference>
<dbReference type="AlphaFoldDB" id="A0A3S4ZPJ4"/>
<name>A0A3S4ZPJ4_9PLAT</name>
<gene>
    <name evidence="2" type="ORF">PXEA_LOCUS2089</name>
</gene>
<evidence type="ECO:0000256" key="1">
    <source>
        <dbReference type="SAM" id="MobiDB-lite"/>
    </source>
</evidence>
<feature type="compositionally biased region" description="Polar residues" evidence="1">
    <location>
        <begin position="49"/>
        <end position="60"/>
    </location>
</feature>
<feature type="region of interest" description="Disordered" evidence="1">
    <location>
        <begin position="34"/>
        <end position="95"/>
    </location>
</feature>
<keyword evidence="3" id="KW-1185">Reference proteome</keyword>
<sequence>MVRRAIACRLGELALSMIDTYEERQKQLALAAAASAPTTTTTNSASSNINGSKLKTSSSPRVLKRVRRQRHSRRSDGPSNKARTGLPDEAGEVGTYQSAKDGNYYRILDSKQNDKENFVIRPEC</sequence>
<evidence type="ECO:0000313" key="3">
    <source>
        <dbReference type="Proteomes" id="UP000784294"/>
    </source>
</evidence>
<feature type="compositionally biased region" description="Low complexity" evidence="1">
    <location>
        <begin position="34"/>
        <end position="48"/>
    </location>
</feature>
<organism evidence="2 3">
    <name type="scientific">Protopolystoma xenopodis</name>
    <dbReference type="NCBI Taxonomy" id="117903"/>
    <lineage>
        <taxon>Eukaryota</taxon>
        <taxon>Metazoa</taxon>
        <taxon>Spiralia</taxon>
        <taxon>Lophotrochozoa</taxon>
        <taxon>Platyhelminthes</taxon>
        <taxon>Monogenea</taxon>
        <taxon>Polyopisthocotylea</taxon>
        <taxon>Polystomatidea</taxon>
        <taxon>Polystomatidae</taxon>
        <taxon>Protopolystoma</taxon>
    </lineage>
</organism>
<dbReference type="EMBL" id="CAAALY010004432">
    <property type="protein sequence ID" value="VEL08649.1"/>
    <property type="molecule type" value="Genomic_DNA"/>
</dbReference>
<feature type="compositionally biased region" description="Basic residues" evidence="1">
    <location>
        <begin position="62"/>
        <end position="73"/>
    </location>
</feature>
<reference evidence="2" key="1">
    <citation type="submission" date="2018-11" db="EMBL/GenBank/DDBJ databases">
        <authorList>
            <consortium name="Pathogen Informatics"/>
        </authorList>
    </citation>
    <scope>NUCLEOTIDE SEQUENCE</scope>
</reference>